<dbReference type="Proteomes" id="UP000335636">
    <property type="component" value="Unassembled WGS sequence"/>
</dbReference>
<dbReference type="InterPro" id="IPR055406">
    <property type="entry name" value="HEAT_Maestro"/>
</dbReference>
<keyword evidence="4" id="KW-1185">Reference proteome</keyword>
<accession>A0A5E4BJQ0</accession>
<dbReference type="GO" id="GO:0005737">
    <property type="term" value="C:cytoplasm"/>
    <property type="evidence" value="ECO:0007669"/>
    <property type="project" value="TreeGrafter"/>
</dbReference>
<evidence type="ECO:0000313" key="3">
    <source>
        <dbReference type="EMBL" id="VTJ69645.1"/>
    </source>
</evidence>
<dbReference type="PANTHER" id="PTHR23120">
    <property type="entry name" value="MAESTRO-RELATED HEAT DOMAIN-CONTAINING"/>
    <property type="match status" value="1"/>
</dbReference>
<dbReference type="PANTHER" id="PTHR23120:SF18">
    <property type="entry name" value="MAESTRO HEAT-LIKE REPEAT FAMILY MEMBER 8"/>
    <property type="match status" value="1"/>
</dbReference>
<feature type="domain" description="Maestro/Maestro-like HEAT-repeats" evidence="1">
    <location>
        <begin position="7"/>
        <end position="111"/>
    </location>
</feature>
<proteinExistence type="predicted"/>
<dbReference type="AlphaFoldDB" id="A0A5E4BJQ0"/>
<evidence type="ECO:0000313" key="4">
    <source>
        <dbReference type="Proteomes" id="UP000335636"/>
    </source>
</evidence>
<dbReference type="InterPro" id="IPR016024">
    <property type="entry name" value="ARM-type_fold"/>
</dbReference>
<organism evidence="3 4">
    <name type="scientific">Marmota monax</name>
    <name type="common">Woodchuck</name>
    <dbReference type="NCBI Taxonomy" id="9995"/>
    <lineage>
        <taxon>Eukaryota</taxon>
        <taxon>Metazoa</taxon>
        <taxon>Chordata</taxon>
        <taxon>Craniata</taxon>
        <taxon>Vertebrata</taxon>
        <taxon>Euteleostomi</taxon>
        <taxon>Mammalia</taxon>
        <taxon>Eutheria</taxon>
        <taxon>Euarchontoglires</taxon>
        <taxon>Glires</taxon>
        <taxon>Rodentia</taxon>
        <taxon>Sciuromorpha</taxon>
        <taxon>Sciuridae</taxon>
        <taxon>Xerinae</taxon>
        <taxon>Marmotini</taxon>
        <taxon>Marmota</taxon>
    </lineage>
</organism>
<sequence length="290" mass="33049">MDFTTLAAMMRTLFSLFGDVRPDVHCFSMTLFGAAIKSVKHTDKKGVENQVLDSLVPLLLYSQDENDAIAEESQRVLTICAHFLKWKLPQEVYCRDPLYIRPTEAGKICRFFVPVLVRDPLKDTSIQNTSSVQQAMEKPRFKTQLGVCKLVREMKPAEINRNSKWKMTCAKKGASAKCSEQHKVRQGIKCRGKINILAQTLMYSKNTKLPIRRAAVVFVGLLSKYMDQNELSIKGTDWIQNDLREMLHDPEPSLRIIVSQALFRVQKAMAEPEPEPSVCWLRKLMGCLPT</sequence>
<evidence type="ECO:0000313" key="2">
    <source>
        <dbReference type="EMBL" id="KAF7465740.1"/>
    </source>
</evidence>
<gene>
    <name evidence="2" type="ORF">GHT09_003807</name>
    <name evidence="3" type="ORF">MONAX_5E032888</name>
</gene>
<dbReference type="SUPFAM" id="SSF48371">
    <property type="entry name" value="ARM repeat"/>
    <property type="match status" value="1"/>
</dbReference>
<name>A0A5E4BJQ0_MARMO</name>
<dbReference type="EMBL" id="CABDUW010000471">
    <property type="protein sequence ID" value="VTJ69645.1"/>
    <property type="molecule type" value="Genomic_DNA"/>
</dbReference>
<dbReference type="Pfam" id="PF23227">
    <property type="entry name" value="HEAT_MROH2B_C"/>
    <property type="match status" value="2"/>
</dbReference>
<evidence type="ECO:0000259" key="1">
    <source>
        <dbReference type="Pfam" id="PF23227"/>
    </source>
</evidence>
<dbReference type="Proteomes" id="UP000662637">
    <property type="component" value="Unassembled WGS sequence"/>
</dbReference>
<reference evidence="3 4" key="1">
    <citation type="submission" date="2019-04" db="EMBL/GenBank/DDBJ databases">
        <authorList>
            <person name="Alioto T."/>
            <person name="Alioto T."/>
        </authorList>
    </citation>
    <scope>NUCLEOTIDE SEQUENCE [LARGE SCALE GENOMIC DNA]</scope>
</reference>
<dbReference type="EMBL" id="WJEC01007897">
    <property type="protein sequence ID" value="KAF7465740.1"/>
    <property type="molecule type" value="Genomic_DNA"/>
</dbReference>
<feature type="domain" description="Maestro/Maestro-like HEAT-repeats" evidence="1">
    <location>
        <begin position="196"/>
        <end position="264"/>
    </location>
</feature>
<reference evidence="2" key="2">
    <citation type="submission" date="2020-08" db="EMBL/GenBank/DDBJ databases">
        <authorList>
            <person name="Shumante A."/>
            <person name="Zimin A.V."/>
            <person name="Puiu D."/>
            <person name="Salzberg S.L."/>
        </authorList>
    </citation>
    <scope>NUCLEOTIDE SEQUENCE</scope>
    <source>
        <strain evidence="2">WC2-LM</strain>
        <tissue evidence="2">Liver</tissue>
    </source>
</reference>
<protein>
    <recommendedName>
        <fullName evidence="1">Maestro/Maestro-like HEAT-repeats domain-containing protein</fullName>
    </recommendedName>
</protein>
<dbReference type="InterPro" id="IPR045206">
    <property type="entry name" value="Maestro_heat-like_prot"/>
</dbReference>